<keyword evidence="2" id="KW-1185">Reference proteome</keyword>
<evidence type="ECO:0000313" key="2">
    <source>
        <dbReference type="Proteomes" id="UP001497516"/>
    </source>
</evidence>
<reference evidence="1 2" key="1">
    <citation type="submission" date="2024-04" db="EMBL/GenBank/DDBJ databases">
        <authorList>
            <person name="Fracassetti M."/>
        </authorList>
    </citation>
    <scope>NUCLEOTIDE SEQUENCE [LARGE SCALE GENOMIC DNA]</scope>
</reference>
<accession>A0AAV2CDZ5</accession>
<dbReference type="EMBL" id="OZ034813">
    <property type="protein sequence ID" value="CAL1354729.1"/>
    <property type="molecule type" value="Genomic_DNA"/>
</dbReference>
<organism evidence="1 2">
    <name type="scientific">Linum trigynum</name>
    <dbReference type="NCBI Taxonomy" id="586398"/>
    <lineage>
        <taxon>Eukaryota</taxon>
        <taxon>Viridiplantae</taxon>
        <taxon>Streptophyta</taxon>
        <taxon>Embryophyta</taxon>
        <taxon>Tracheophyta</taxon>
        <taxon>Spermatophyta</taxon>
        <taxon>Magnoliopsida</taxon>
        <taxon>eudicotyledons</taxon>
        <taxon>Gunneridae</taxon>
        <taxon>Pentapetalae</taxon>
        <taxon>rosids</taxon>
        <taxon>fabids</taxon>
        <taxon>Malpighiales</taxon>
        <taxon>Linaceae</taxon>
        <taxon>Linum</taxon>
    </lineage>
</organism>
<name>A0AAV2CDZ5_9ROSI</name>
<dbReference type="AlphaFoldDB" id="A0AAV2CDZ5"/>
<dbReference type="Proteomes" id="UP001497516">
    <property type="component" value="Chromosome 1"/>
</dbReference>
<proteinExistence type="predicted"/>
<sequence length="105" mass="11624">MSLQPPMPPQPSKTVTTFYICRVSIININNRGDPVWASNMVVVISILHNPCFISVSWTVTTYSKPPATSIPISGRRRFTLEPESSTIRVEAQCKLIEDLGGCLAF</sequence>
<evidence type="ECO:0000313" key="1">
    <source>
        <dbReference type="EMBL" id="CAL1354729.1"/>
    </source>
</evidence>
<gene>
    <name evidence="1" type="ORF">LTRI10_LOCUS2524</name>
</gene>
<protein>
    <submittedName>
        <fullName evidence="1">Uncharacterized protein</fullName>
    </submittedName>
</protein>